<protein>
    <recommendedName>
        <fullName evidence="6">Copper amine oxidase-like N-terminal domain-containing protein</fullName>
    </recommendedName>
</protein>
<dbReference type="Proteomes" id="UP000029585">
    <property type="component" value="Unassembled WGS sequence"/>
</dbReference>
<evidence type="ECO:0000259" key="2">
    <source>
        <dbReference type="Pfam" id="PF07486"/>
    </source>
</evidence>
<dbReference type="InterPro" id="IPR036582">
    <property type="entry name" value="Mao_N_sf"/>
</dbReference>
<feature type="signal peptide" evidence="1">
    <location>
        <begin position="1"/>
        <end position="24"/>
    </location>
</feature>
<dbReference type="GeneID" id="63972550"/>
<dbReference type="SUPFAM" id="SSF55383">
    <property type="entry name" value="Copper amine oxidase, domain N"/>
    <property type="match status" value="1"/>
</dbReference>
<gene>
    <name evidence="4" type="ORF">HMPREF9460_01265</name>
</gene>
<dbReference type="RefSeq" id="WP_007488256.1">
    <property type="nucleotide sequence ID" value="NZ_KN174162.1"/>
</dbReference>
<dbReference type="PATRIC" id="fig|742738.3.peg.1311"/>
<evidence type="ECO:0000313" key="4">
    <source>
        <dbReference type="EMBL" id="KGF56218.1"/>
    </source>
</evidence>
<dbReference type="Gene3D" id="6.20.240.60">
    <property type="match status" value="1"/>
</dbReference>
<evidence type="ECO:0000313" key="5">
    <source>
        <dbReference type="Proteomes" id="UP000029585"/>
    </source>
</evidence>
<evidence type="ECO:0000259" key="3">
    <source>
        <dbReference type="Pfam" id="PF07833"/>
    </source>
</evidence>
<feature type="chain" id="PRO_5001917866" description="Copper amine oxidase-like N-terminal domain-containing protein" evidence="1">
    <location>
        <begin position="25"/>
        <end position="271"/>
    </location>
</feature>
<keyword evidence="1" id="KW-0732">Signal</keyword>
<sequence>MKKRALCALVSLALCVTLAGQAAAAESSVSFVVNGITLAADVPNRVEARTTYVSYWPIVSALYPNATAEWVNGQAEVKADGLTLHIKPGAQYIEANGRYLYVPDGVKCEGYSIMVPIRTLCQALGAGVEWDGTQSTIQITSGSGPILSGEQAYQADVVYWLSRIIYAESGNQPLDGKIAVGNVVLNRVASPRFPNSVYEVIFQRNQFTPAANGSINRTPSAESVVAAKLCLDGANTAGSALYFVNPTVAPGSWASRNRPYVATIGAHAFYG</sequence>
<dbReference type="HOGENOM" id="CLU_073309_0_0_9"/>
<dbReference type="Gene3D" id="1.10.10.2520">
    <property type="entry name" value="Cell wall hydrolase SleB, domain 1"/>
    <property type="match status" value="1"/>
</dbReference>
<dbReference type="GO" id="GO:0016787">
    <property type="term" value="F:hydrolase activity"/>
    <property type="evidence" value="ECO:0007669"/>
    <property type="project" value="InterPro"/>
</dbReference>
<organism evidence="4 5">
    <name type="scientific">Flavonifractor plautii 1_3_50AFAA</name>
    <dbReference type="NCBI Taxonomy" id="742738"/>
    <lineage>
        <taxon>Bacteria</taxon>
        <taxon>Bacillati</taxon>
        <taxon>Bacillota</taxon>
        <taxon>Clostridia</taxon>
        <taxon>Eubacteriales</taxon>
        <taxon>Oscillospiraceae</taxon>
        <taxon>Flavonifractor</taxon>
    </lineage>
</organism>
<dbReference type="InterPro" id="IPR012854">
    <property type="entry name" value="Cu_amine_oxidase-like_N"/>
</dbReference>
<dbReference type="AlphaFoldDB" id="A0A096B9W5"/>
<evidence type="ECO:0008006" key="6">
    <source>
        <dbReference type="Google" id="ProtNLM"/>
    </source>
</evidence>
<dbReference type="InterPro" id="IPR011105">
    <property type="entry name" value="Cell_wall_hydrolase_SleB"/>
</dbReference>
<dbReference type="Pfam" id="PF07486">
    <property type="entry name" value="Hydrolase_2"/>
    <property type="match status" value="1"/>
</dbReference>
<dbReference type="eggNOG" id="COG3773">
    <property type="taxonomic scope" value="Bacteria"/>
</dbReference>
<feature type="domain" description="Cell wall hydrolase SleB" evidence="2">
    <location>
        <begin position="172"/>
        <end position="270"/>
    </location>
</feature>
<accession>A0A096B9W5</accession>
<name>A0A096B9W5_FLAPL</name>
<comment type="caution">
    <text evidence="4">The sequence shown here is derived from an EMBL/GenBank/DDBJ whole genome shotgun (WGS) entry which is preliminary data.</text>
</comment>
<proteinExistence type="predicted"/>
<dbReference type="InterPro" id="IPR042047">
    <property type="entry name" value="SleB_dom1"/>
</dbReference>
<reference evidence="4 5" key="1">
    <citation type="submission" date="2011-08" db="EMBL/GenBank/DDBJ databases">
        <title>The Genome Sequence of Clostridium orbiscindens 1_3_50AFAA.</title>
        <authorList>
            <consortium name="The Broad Institute Genome Sequencing Platform"/>
            <person name="Earl A."/>
            <person name="Ward D."/>
            <person name="Feldgarden M."/>
            <person name="Gevers D."/>
            <person name="Daigneault M."/>
            <person name="Strauss J."/>
            <person name="Allen-Vercoe E."/>
            <person name="Young S.K."/>
            <person name="Zeng Q."/>
            <person name="Gargeya S."/>
            <person name="Fitzgerald M."/>
            <person name="Haas B."/>
            <person name="Abouelleil A."/>
            <person name="Alvarado L."/>
            <person name="Arachchi H.M."/>
            <person name="Berlin A."/>
            <person name="Brown A."/>
            <person name="Chapman S.B."/>
            <person name="Chen Z."/>
            <person name="Dunbar C."/>
            <person name="Freedman E."/>
            <person name="Gearin G."/>
            <person name="Gellesch M."/>
            <person name="Goldberg J."/>
            <person name="Griggs A."/>
            <person name="Gujja S."/>
            <person name="Heiman D."/>
            <person name="Howarth C."/>
            <person name="Larson L."/>
            <person name="Lui A."/>
            <person name="MacDonald P.J.P."/>
            <person name="Montmayeur A."/>
            <person name="Murphy C."/>
            <person name="Neiman D."/>
            <person name="Pearson M."/>
            <person name="Priest M."/>
            <person name="Roberts A."/>
            <person name="Saif S."/>
            <person name="Shea T."/>
            <person name="Shenoy N."/>
            <person name="Sisk P."/>
            <person name="Stolte C."/>
            <person name="Sykes S."/>
            <person name="Wortman J."/>
            <person name="Nusbaum C."/>
            <person name="Birren B."/>
        </authorList>
    </citation>
    <scope>NUCLEOTIDE SEQUENCE [LARGE SCALE GENOMIC DNA]</scope>
    <source>
        <strain evidence="4 5">1_3_50AFAA</strain>
    </source>
</reference>
<dbReference type="EMBL" id="ADLO01000046">
    <property type="protein sequence ID" value="KGF56218.1"/>
    <property type="molecule type" value="Genomic_DNA"/>
</dbReference>
<feature type="domain" description="Copper amine oxidase-like N-terminal" evidence="3">
    <location>
        <begin position="32"/>
        <end position="139"/>
    </location>
</feature>
<keyword evidence="5" id="KW-1185">Reference proteome</keyword>
<dbReference type="Pfam" id="PF07833">
    <property type="entry name" value="Cu_amine_oxidN1"/>
    <property type="match status" value="1"/>
</dbReference>
<evidence type="ECO:0000256" key="1">
    <source>
        <dbReference type="SAM" id="SignalP"/>
    </source>
</evidence>